<feature type="compositionally biased region" description="Polar residues" evidence="1">
    <location>
        <begin position="1526"/>
        <end position="1537"/>
    </location>
</feature>
<evidence type="ECO:0000313" key="3">
    <source>
        <dbReference type="RefSeq" id="XP_037898756.1"/>
    </source>
</evidence>
<feature type="compositionally biased region" description="Basic and acidic residues" evidence="1">
    <location>
        <begin position="445"/>
        <end position="457"/>
    </location>
</feature>
<dbReference type="GeneID" id="119643478"/>
<feature type="compositionally biased region" description="Polar residues" evidence="1">
    <location>
        <begin position="101"/>
        <end position="114"/>
    </location>
</feature>
<feature type="compositionally biased region" description="Basic and acidic residues" evidence="1">
    <location>
        <begin position="1148"/>
        <end position="1158"/>
    </location>
</feature>
<reference evidence="3" key="1">
    <citation type="submission" date="2025-08" db="UniProtKB">
        <authorList>
            <consortium name="RefSeq"/>
        </authorList>
    </citation>
    <scope>IDENTIFICATION</scope>
    <source>
        <tissue evidence="3">Whole body pupa</tissue>
    </source>
</reference>
<feature type="compositionally biased region" description="Basic and acidic residues" evidence="1">
    <location>
        <begin position="542"/>
        <end position="586"/>
    </location>
</feature>
<feature type="compositionally biased region" description="Polar residues" evidence="1">
    <location>
        <begin position="195"/>
        <end position="208"/>
    </location>
</feature>
<feature type="compositionally biased region" description="Polar residues" evidence="1">
    <location>
        <begin position="695"/>
        <end position="705"/>
    </location>
</feature>
<organism evidence="2 3">
    <name type="scientific">Glossina fuscipes</name>
    <dbReference type="NCBI Taxonomy" id="7396"/>
    <lineage>
        <taxon>Eukaryota</taxon>
        <taxon>Metazoa</taxon>
        <taxon>Ecdysozoa</taxon>
        <taxon>Arthropoda</taxon>
        <taxon>Hexapoda</taxon>
        <taxon>Insecta</taxon>
        <taxon>Pterygota</taxon>
        <taxon>Neoptera</taxon>
        <taxon>Endopterygota</taxon>
        <taxon>Diptera</taxon>
        <taxon>Brachycera</taxon>
        <taxon>Muscomorpha</taxon>
        <taxon>Hippoboscoidea</taxon>
        <taxon>Glossinidae</taxon>
        <taxon>Glossina</taxon>
    </lineage>
</organism>
<dbReference type="RefSeq" id="XP_037898756.1">
    <property type="nucleotide sequence ID" value="XM_038042828.1"/>
</dbReference>
<feature type="compositionally biased region" description="Basic and acidic residues" evidence="1">
    <location>
        <begin position="711"/>
        <end position="738"/>
    </location>
</feature>
<feature type="compositionally biased region" description="Polar residues" evidence="1">
    <location>
        <begin position="458"/>
        <end position="468"/>
    </location>
</feature>
<feature type="compositionally biased region" description="Basic and acidic residues" evidence="1">
    <location>
        <begin position="1460"/>
        <end position="1471"/>
    </location>
</feature>
<feature type="compositionally biased region" description="Basic and acidic residues" evidence="1">
    <location>
        <begin position="895"/>
        <end position="948"/>
    </location>
</feature>
<feature type="compositionally biased region" description="Basic and acidic residues" evidence="1">
    <location>
        <begin position="211"/>
        <end position="223"/>
    </location>
</feature>
<feature type="region of interest" description="Disordered" evidence="1">
    <location>
        <begin position="871"/>
        <end position="1099"/>
    </location>
</feature>
<feature type="compositionally biased region" description="Basic and acidic residues" evidence="1">
    <location>
        <begin position="418"/>
        <end position="428"/>
    </location>
</feature>
<feature type="compositionally biased region" description="Polar residues" evidence="1">
    <location>
        <begin position="10"/>
        <end position="22"/>
    </location>
</feature>
<feature type="non-terminal residue" evidence="3">
    <location>
        <position position="1552"/>
    </location>
</feature>
<feature type="compositionally biased region" description="Polar residues" evidence="1">
    <location>
        <begin position="670"/>
        <end position="682"/>
    </location>
</feature>
<feature type="compositionally biased region" description="Basic and acidic residues" evidence="1">
    <location>
        <begin position="495"/>
        <end position="512"/>
    </location>
</feature>
<feature type="compositionally biased region" description="Basic and acidic residues" evidence="1">
    <location>
        <begin position="118"/>
        <end position="135"/>
    </location>
</feature>
<feature type="compositionally biased region" description="Basic and acidic residues" evidence="1">
    <location>
        <begin position="791"/>
        <end position="817"/>
    </location>
</feature>
<evidence type="ECO:0000313" key="2">
    <source>
        <dbReference type="Proteomes" id="UP000092443"/>
    </source>
</evidence>
<feature type="compositionally biased region" description="Basic and acidic residues" evidence="1">
    <location>
        <begin position="280"/>
        <end position="290"/>
    </location>
</feature>
<feature type="region of interest" description="Disordered" evidence="1">
    <location>
        <begin position="60"/>
        <end position="160"/>
    </location>
</feature>
<evidence type="ECO:0000256" key="1">
    <source>
        <dbReference type="SAM" id="MobiDB-lite"/>
    </source>
</evidence>
<feature type="compositionally biased region" description="Basic and acidic residues" evidence="1">
    <location>
        <begin position="144"/>
        <end position="160"/>
    </location>
</feature>
<feature type="compositionally biased region" description="Basic and acidic residues" evidence="1">
    <location>
        <begin position="604"/>
        <end position="614"/>
    </location>
</feature>
<feature type="region of interest" description="Disordered" evidence="1">
    <location>
        <begin position="1142"/>
        <end position="1331"/>
    </location>
</feature>
<feature type="compositionally biased region" description="Basic and acidic residues" evidence="1">
    <location>
        <begin position="1236"/>
        <end position="1253"/>
    </location>
</feature>
<feature type="region of interest" description="Disordered" evidence="1">
    <location>
        <begin position="1510"/>
        <end position="1552"/>
    </location>
</feature>
<feature type="compositionally biased region" description="Polar residues" evidence="1">
    <location>
        <begin position="430"/>
        <end position="444"/>
    </location>
</feature>
<feature type="compositionally biased region" description="Polar residues" evidence="1">
    <location>
        <begin position="634"/>
        <end position="644"/>
    </location>
</feature>
<feature type="compositionally biased region" description="Low complexity" evidence="1">
    <location>
        <begin position="1310"/>
        <end position="1321"/>
    </location>
</feature>
<feature type="compositionally biased region" description="Basic and acidic residues" evidence="1">
    <location>
        <begin position="1008"/>
        <end position="1038"/>
    </location>
</feature>
<feature type="compositionally biased region" description="Basic and acidic residues" evidence="1">
    <location>
        <begin position="1047"/>
        <end position="1056"/>
    </location>
</feature>
<feature type="compositionally biased region" description="Low complexity" evidence="1">
    <location>
        <begin position="969"/>
        <end position="987"/>
    </location>
</feature>
<feature type="region of interest" description="Disordered" evidence="1">
    <location>
        <begin position="195"/>
        <end position="223"/>
    </location>
</feature>
<feature type="compositionally biased region" description="Basic residues" evidence="1">
    <location>
        <begin position="256"/>
        <end position="266"/>
    </location>
</feature>
<feature type="compositionally biased region" description="Basic and acidic residues" evidence="1">
    <location>
        <begin position="645"/>
        <end position="669"/>
    </location>
</feature>
<gene>
    <name evidence="3" type="primary">LOC119643478</name>
</gene>
<feature type="compositionally biased region" description="Polar residues" evidence="1">
    <location>
        <begin position="1202"/>
        <end position="1211"/>
    </location>
</feature>
<feature type="compositionally biased region" description="Basic and acidic residues" evidence="1">
    <location>
        <begin position="1510"/>
        <end position="1521"/>
    </location>
</feature>
<feature type="compositionally biased region" description="Polar residues" evidence="1">
    <location>
        <begin position="1175"/>
        <end position="1186"/>
    </location>
</feature>
<proteinExistence type="predicted"/>
<feature type="compositionally biased region" description="Basic and acidic residues" evidence="1">
    <location>
        <begin position="683"/>
        <end position="694"/>
    </location>
</feature>
<feature type="region of interest" description="Disordered" evidence="1">
    <location>
        <begin position="1457"/>
        <end position="1492"/>
    </location>
</feature>
<feature type="compositionally biased region" description="Basic and acidic residues" evidence="1">
    <location>
        <begin position="749"/>
        <end position="776"/>
    </location>
</feature>
<feature type="compositionally biased region" description="Polar residues" evidence="1">
    <location>
        <begin position="780"/>
        <end position="789"/>
    </location>
</feature>
<accession>A0A9C6DQ16</accession>
<feature type="compositionally biased region" description="Polar residues" evidence="1">
    <location>
        <begin position="528"/>
        <end position="537"/>
    </location>
</feature>
<protein>
    <submittedName>
        <fullName evidence="3">Muscle M-line assembly protein unc-89-like</fullName>
    </submittedName>
</protein>
<name>A0A9C6DQ16_9MUSC</name>
<feature type="compositionally biased region" description="Basic and acidic residues" evidence="1">
    <location>
        <begin position="1084"/>
        <end position="1096"/>
    </location>
</feature>
<dbReference type="KEGG" id="gfs:119643478"/>
<sequence length="1552" mass="173728">MTKIKEFVSENDQNPKNFQKTQTKAATTCIASLSANPKTAIKKSEYDQEGNEVKLNIADATVGSGSQISVKPKPASKQVDKSESNQKQKEMETIGAKTAIANKSQKLTSSSPTKAKTVKVETGGKESEAEKDIKDANASTSNNSEKKNVIPEGETTERLRTSILLSNEKVETSPIENFKSISIESDEKKIFKNQHSSVTCSATPNIPTKNLEGECPTKEEKNISTENENIEAELNDLQAIIEQSKLDISETEKSPKARSRKKRFRNLRTPEVPTSEDELKDTLNDFKGFEGFDEDLDGNQSSLKNKIERQKNDERSEYKKEQMGVKLDMPKETHMEPQGMSREKDIEKCQPSEQCETTDKFKNKAQKGSPVRPTDPPAVVHSEKISHDKNVDAKFENIYDSKSVRHSKEANKVLPVESKIKSDKKDFGRSPSSIARDSKSSAFSDSRRTPTRRDKQSTNDSKGIVTNSPEHKPSALQENKPNVKMGKSEIPNLKKKNDEKLIRDINLEDEKNSSVGVTDFKKSKNVAENETNLNLINPANVKETKADIRTTTDVSRKDDTRNSKDLKHSKDSRSSTEGSKDRKEIKLSTGACSPPSTPSKQKPNFKDNERKDPMDSSSSRESSKDRKEIKLIKQMSSPVSTSSKQKPDFKESCSLRESFKERKDGKPTKEASSFGDSFNSQEPLKERRYSKSTKDMSSGTSTPSRLKSIFKSKETASAKDSCSSRESSKEHKNGRDTIEIFSPTNTHVKNKDTRSSKDSCSSRESSKERKDSKIVKEMFSPTSITTKQRTNLRDNETRSSKDSCDVRDLPNDRKDIKLMTETSISASTQQKYNFKNKEIKSPKDFRSSRELAKEIKDGKAANDTCMLARTSSKEKLDNASVTDLRGSKSNLISKDLTESKDSTAKSNKDVCKTKSLSRESSLDSKCSEKQKTSRSSRDSSRDSRDDKVLLNSPKEITAHFRGSLKEIFSPPKIKSVTTKSTTTSEPRSLTRVEKETLQAVKSNANENKTNEKSKGKSISKEEDSCSGKSDSKAIEKRVPKSSNIEESNTKEREISSGKRTFTASTDNEEKIEKRKITKPNTIEKLSEKTKETDVSKQKTAPNFKFEEKTAEKLVEKPEETVKDSAIVHNTKIKEKIKEKTIKSNTVEKSVHDGKEKAILHNPNDTSEEANDKKPNFSTTLQKSPPDNATAMRKLSSDKLTIVSRSSPNNCQAVRKSLSKDNNSDVLDEASSKAPRILRDRSKGDQKARQEELPKASPVNDKSATLAMEASKVSKTKDTCSETNNPLPASEEQNKSSDDLSKYLNTHKYLSSPTNSTSSQNSDTRRAATPSVSEIYLRRTLRKRGAESPFVEKDDAKRLFKEPQVQKKGAKTSKQEEVPIIFSSPVVSLVQNKRNLRSPNIETGKDDLSIAAKKPKLDLTRKSLRSRKVVVEELGELETKVSAQNTLKKVKVEVKSLPFRQENKDQAAERQLNKPLTDTRIGSIESSPKESVKEKEKKFLNKLFSINPEEKNTEIHIEKVETDVNDSETNNSQSTSYRKSLRSEDALKQQNNS</sequence>
<feature type="region of interest" description="Disordered" evidence="1">
    <location>
        <begin position="1"/>
        <end position="22"/>
    </location>
</feature>
<feature type="compositionally biased region" description="Basic and acidic residues" evidence="1">
    <location>
        <begin position="1291"/>
        <end position="1300"/>
    </location>
</feature>
<feature type="compositionally biased region" description="Basic and acidic residues" evidence="1">
    <location>
        <begin position="78"/>
        <end position="92"/>
    </location>
</feature>
<keyword evidence="2" id="KW-1185">Reference proteome</keyword>
<feature type="compositionally biased region" description="Basic and acidic residues" evidence="1">
    <location>
        <begin position="621"/>
        <end position="631"/>
    </location>
</feature>
<feature type="compositionally biased region" description="Basic and acidic residues" evidence="1">
    <location>
        <begin position="305"/>
        <end position="350"/>
    </location>
</feature>
<feature type="compositionally biased region" description="Basic and acidic residues" evidence="1">
    <location>
        <begin position="381"/>
        <end position="411"/>
    </location>
</feature>
<dbReference type="Proteomes" id="UP000092443">
    <property type="component" value="Unplaced"/>
</dbReference>
<feature type="region of interest" description="Disordered" evidence="1">
    <location>
        <begin position="246"/>
        <end position="817"/>
    </location>
</feature>
<feature type="compositionally biased region" description="Basic and acidic residues" evidence="1">
    <location>
        <begin position="246"/>
        <end position="255"/>
    </location>
</feature>